<sequence length="96" mass="10767">MTIRTRPQYSSYCNGCHSESPSAKVRRVISVEVTVMITLRGTSDMWMRSHLISKRSVASEGGKINVCCRATTIPMRGRTSCRRGWAEAGDGHWDFT</sequence>
<protein>
    <submittedName>
        <fullName evidence="1">Uncharacterized protein</fullName>
    </submittedName>
</protein>
<proteinExistence type="predicted"/>
<name>A0A4Y2H4C0_ARAVE</name>
<keyword evidence="2" id="KW-1185">Reference proteome</keyword>
<reference evidence="1 2" key="1">
    <citation type="journal article" date="2019" name="Sci. Rep.">
        <title>Orb-weaving spider Araneus ventricosus genome elucidates the spidroin gene catalogue.</title>
        <authorList>
            <person name="Kono N."/>
            <person name="Nakamura H."/>
            <person name="Ohtoshi R."/>
            <person name="Moran D.A.P."/>
            <person name="Shinohara A."/>
            <person name="Yoshida Y."/>
            <person name="Fujiwara M."/>
            <person name="Mori M."/>
            <person name="Tomita M."/>
            <person name="Arakawa K."/>
        </authorList>
    </citation>
    <scope>NUCLEOTIDE SEQUENCE [LARGE SCALE GENOMIC DNA]</scope>
</reference>
<evidence type="ECO:0000313" key="2">
    <source>
        <dbReference type="Proteomes" id="UP000499080"/>
    </source>
</evidence>
<dbReference type="Proteomes" id="UP000499080">
    <property type="component" value="Unassembled WGS sequence"/>
</dbReference>
<comment type="caution">
    <text evidence="1">The sequence shown here is derived from an EMBL/GenBank/DDBJ whole genome shotgun (WGS) entry which is preliminary data.</text>
</comment>
<dbReference type="AlphaFoldDB" id="A0A4Y2H4C0"/>
<accession>A0A4Y2H4C0</accession>
<organism evidence="1 2">
    <name type="scientific">Araneus ventricosus</name>
    <name type="common">Orbweaver spider</name>
    <name type="synonym">Epeira ventricosa</name>
    <dbReference type="NCBI Taxonomy" id="182803"/>
    <lineage>
        <taxon>Eukaryota</taxon>
        <taxon>Metazoa</taxon>
        <taxon>Ecdysozoa</taxon>
        <taxon>Arthropoda</taxon>
        <taxon>Chelicerata</taxon>
        <taxon>Arachnida</taxon>
        <taxon>Araneae</taxon>
        <taxon>Araneomorphae</taxon>
        <taxon>Entelegynae</taxon>
        <taxon>Araneoidea</taxon>
        <taxon>Araneidae</taxon>
        <taxon>Araneus</taxon>
    </lineage>
</organism>
<gene>
    <name evidence="1" type="ORF">AVEN_192401_1</name>
</gene>
<dbReference type="EMBL" id="BGPR01001746">
    <property type="protein sequence ID" value="GBM60950.1"/>
    <property type="molecule type" value="Genomic_DNA"/>
</dbReference>
<evidence type="ECO:0000313" key="1">
    <source>
        <dbReference type="EMBL" id="GBM60950.1"/>
    </source>
</evidence>